<accession>A0A7C8LGV9</accession>
<evidence type="ECO:0000259" key="1">
    <source>
        <dbReference type="Pfam" id="PF08000"/>
    </source>
</evidence>
<dbReference type="Gene3D" id="2.30.29.50">
    <property type="entry name" value="Bacterial Pleckstrin homology domain"/>
    <property type="match status" value="1"/>
</dbReference>
<evidence type="ECO:0000313" key="2">
    <source>
        <dbReference type="EMBL" id="KAE9631361.1"/>
    </source>
</evidence>
<comment type="caution">
    <text evidence="2">The sequence shown here is derived from an EMBL/GenBank/DDBJ whole genome shotgun (WGS) entry which is preliminary data.</text>
</comment>
<dbReference type="AlphaFoldDB" id="A0A7C8LGV9"/>
<dbReference type="Pfam" id="PF08000">
    <property type="entry name" value="bPH_1"/>
    <property type="match status" value="1"/>
</dbReference>
<gene>
    <name evidence="2" type="ORF">GND95_11405</name>
</gene>
<dbReference type="Proteomes" id="UP000483018">
    <property type="component" value="Unassembled WGS sequence"/>
</dbReference>
<dbReference type="InterPro" id="IPR037063">
    <property type="entry name" value="PHb_sf"/>
</dbReference>
<evidence type="ECO:0000313" key="3">
    <source>
        <dbReference type="Proteomes" id="UP000483018"/>
    </source>
</evidence>
<organism evidence="2 3">
    <name type="scientific">Defluviitalea raffinosedens</name>
    <dbReference type="NCBI Taxonomy" id="1450156"/>
    <lineage>
        <taxon>Bacteria</taxon>
        <taxon>Bacillati</taxon>
        <taxon>Bacillota</taxon>
        <taxon>Clostridia</taxon>
        <taxon>Lachnospirales</taxon>
        <taxon>Defluviitaleaceae</taxon>
        <taxon>Defluviitalea</taxon>
    </lineage>
</organism>
<proteinExistence type="predicted"/>
<dbReference type="CDD" id="cd13225">
    <property type="entry name" value="PH-like_bacteria"/>
    <property type="match status" value="1"/>
</dbReference>
<name>A0A7C8LGV9_9FIRM</name>
<protein>
    <submittedName>
        <fullName evidence="2">PH domain-containing protein</fullName>
    </submittedName>
</protein>
<keyword evidence="3" id="KW-1185">Reference proteome</keyword>
<dbReference type="PANTHER" id="PTHR35796:SF3">
    <property type="entry name" value="BHLH DOMAIN-CONTAINING PROTEIN"/>
    <property type="match status" value="1"/>
</dbReference>
<dbReference type="EMBL" id="WSLF01000012">
    <property type="protein sequence ID" value="KAE9631361.1"/>
    <property type="molecule type" value="Genomic_DNA"/>
</dbReference>
<reference evidence="2 3" key="1">
    <citation type="submission" date="2019-12" db="EMBL/GenBank/DDBJ databases">
        <title>Defluviitalea raffinosedens, isolated from a biogas fermenter, genome sequencing and characterization.</title>
        <authorList>
            <person name="Rettenmaier R."/>
            <person name="Schneider M."/>
            <person name="Neuhaus K."/>
            <person name="Liebl W."/>
            <person name="Zverlov V."/>
        </authorList>
    </citation>
    <scope>NUCLEOTIDE SEQUENCE [LARGE SCALE GENOMIC DNA]</scope>
    <source>
        <strain evidence="2 3">249c-K6</strain>
    </source>
</reference>
<dbReference type="RefSeq" id="WP_158741288.1">
    <property type="nucleotide sequence ID" value="NZ_JAFBEP010000002.1"/>
</dbReference>
<dbReference type="OrthoDB" id="9803613at2"/>
<sequence length="127" mass="14305">MADVSLNKVFNFYEEVPLSPSLEPFISKNEVVHFAVKTVRDVAVFTDKRILIADKQGITGKKIEYYSIPYKNIVTYAVETAGTFDLDSEIKLVLSGGISIELKFFKGKNMDNLLLKVYDLINSYVIG</sequence>
<dbReference type="PANTHER" id="PTHR35796">
    <property type="entry name" value="HYPOTHETICAL CYTOSOLIC PROTEIN"/>
    <property type="match status" value="1"/>
</dbReference>
<dbReference type="SUPFAM" id="SSF50729">
    <property type="entry name" value="PH domain-like"/>
    <property type="match status" value="1"/>
</dbReference>
<dbReference type="InterPro" id="IPR012544">
    <property type="entry name" value="PHb"/>
</dbReference>
<feature type="domain" description="Bacterial Pleckstrin homology" evidence="1">
    <location>
        <begin position="16"/>
        <end position="113"/>
    </location>
</feature>